<evidence type="ECO:0000313" key="3">
    <source>
        <dbReference type="Proteomes" id="UP000251889"/>
    </source>
</evidence>
<dbReference type="Gene3D" id="2.60.40.10">
    <property type="entry name" value="Immunoglobulins"/>
    <property type="match status" value="1"/>
</dbReference>
<name>A0A364Y1L7_9BACT</name>
<keyword evidence="3" id="KW-1185">Reference proteome</keyword>
<accession>A0A364Y1L7</accession>
<dbReference type="AlphaFoldDB" id="A0A364Y1L7"/>
<dbReference type="InterPro" id="IPR013783">
    <property type="entry name" value="Ig-like_fold"/>
</dbReference>
<dbReference type="InterPro" id="IPR014756">
    <property type="entry name" value="Ig_E-set"/>
</dbReference>
<dbReference type="SUPFAM" id="SSF81296">
    <property type="entry name" value="E set domains"/>
    <property type="match status" value="1"/>
</dbReference>
<sequence>MFKISLLTIAKSIKQQPKPNLNSSPMNEMTTKRLIAGARKKSLVRVLTLLCCMSTLFLVFACEEDEPGGGPVPTITSMAPLEGLVGDEVTIKGTDLNEVISVYFGGVKTKPSSKTKDELKVLVPPGGASGEVKLTYEMGHIITEQDFTVTFRQVVISRFTEANLEEAWPKSEDTGEITVSEFPTEAGNTFFRLKGGDTNKNHWLGGRYHGTGNPETPLGVEETDAAKVFFNVKVKSNVDVNPEAYPKAKLVFYVYDAEADSKKKNWEIDFPVTSTNWSVISIAAADFHRWNGSGFSDFSGDIESVSEIALYLTGGSDAVYDISFDDVIFSEGTALGTILKP</sequence>
<feature type="domain" description="IPT/TIG" evidence="1">
    <location>
        <begin position="73"/>
        <end position="149"/>
    </location>
</feature>
<reference evidence="2 3" key="1">
    <citation type="submission" date="2018-06" db="EMBL/GenBank/DDBJ databases">
        <title>Chryseolinea flavus sp. nov., a member of the phylum Bacteroidetes isolated from soil.</title>
        <authorList>
            <person name="Li Y."/>
            <person name="Wang J."/>
        </authorList>
    </citation>
    <scope>NUCLEOTIDE SEQUENCE [LARGE SCALE GENOMIC DNA]</scope>
    <source>
        <strain evidence="2 3">SDU1-6</strain>
    </source>
</reference>
<dbReference type="EMBL" id="QMFY01000006">
    <property type="protein sequence ID" value="RAW00628.1"/>
    <property type="molecule type" value="Genomic_DNA"/>
</dbReference>
<organism evidence="2 3">
    <name type="scientific">Pseudochryseolinea flava</name>
    <dbReference type="NCBI Taxonomy" id="2059302"/>
    <lineage>
        <taxon>Bacteria</taxon>
        <taxon>Pseudomonadati</taxon>
        <taxon>Bacteroidota</taxon>
        <taxon>Cytophagia</taxon>
        <taxon>Cytophagales</taxon>
        <taxon>Fulvivirgaceae</taxon>
        <taxon>Pseudochryseolinea</taxon>
    </lineage>
</organism>
<dbReference type="Pfam" id="PF01833">
    <property type="entry name" value="TIG"/>
    <property type="match status" value="1"/>
</dbReference>
<protein>
    <recommendedName>
        <fullName evidence="1">IPT/TIG domain-containing protein</fullName>
    </recommendedName>
</protein>
<proteinExistence type="predicted"/>
<dbReference type="InterPro" id="IPR002909">
    <property type="entry name" value="IPT_dom"/>
</dbReference>
<dbReference type="OrthoDB" id="915087at2"/>
<gene>
    <name evidence="2" type="ORF">DQQ10_13630</name>
</gene>
<evidence type="ECO:0000313" key="2">
    <source>
        <dbReference type="EMBL" id="RAW00628.1"/>
    </source>
</evidence>
<comment type="caution">
    <text evidence="2">The sequence shown here is derived from an EMBL/GenBank/DDBJ whole genome shotgun (WGS) entry which is preliminary data.</text>
</comment>
<evidence type="ECO:0000259" key="1">
    <source>
        <dbReference type="Pfam" id="PF01833"/>
    </source>
</evidence>
<dbReference type="Proteomes" id="UP000251889">
    <property type="component" value="Unassembled WGS sequence"/>
</dbReference>
<dbReference type="CDD" id="cd00102">
    <property type="entry name" value="IPT"/>
    <property type="match status" value="1"/>
</dbReference>